<name>D6U514_KTERA</name>
<proteinExistence type="predicted"/>
<dbReference type="STRING" id="485913.Krac_2327"/>
<dbReference type="RefSeq" id="WP_007919072.1">
    <property type="nucleotide sequence ID" value="NZ_ADVG01000004.1"/>
</dbReference>
<keyword evidence="2" id="KW-1185">Reference proteome</keyword>
<gene>
    <name evidence="1" type="ORF">Krac_2327</name>
</gene>
<evidence type="ECO:0000313" key="2">
    <source>
        <dbReference type="Proteomes" id="UP000004508"/>
    </source>
</evidence>
<dbReference type="InParanoid" id="D6U514"/>
<sequence>MTIDFAFVRPHMALTSLSDLGKEQAEPAPWPIPHLLPPGLTLLTGSAQR</sequence>
<accession>D6U514</accession>
<organism evidence="1 2">
    <name type="scientific">Ktedonobacter racemifer DSM 44963</name>
    <dbReference type="NCBI Taxonomy" id="485913"/>
    <lineage>
        <taxon>Bacteria</taxon>
        <taxon>Bacillati</taxon>
        <taxon>Chloroflexota</taxon>
        <taxon>Ktedonobacteria</taxon>
        <taxon>Ktedonobacterales</taxon>
        <taxon>Ktedonobacteraceae</taxon>
        <taxon>Ktedonobacter</taxon>
    </lineage>
</organism>
<dbReference type="Proteomes" id="UP000004508">
    <property type="component" value="Unassembled WGS sequence"/>
</dbReference>
<dbReference type="AlphaFoldDB" id="D6U514"/>
<dbReference type="EMBL" id="ADVG01000004">
    <property type="protein sequence ID" value="EFH81594.1"/>
    <property type="molecule type" value="Genomic_DNA"/>
</dbReference>
<evidence type="ECO:0000313" key="1">
    <source>
        <dbReference type="EMBL" id="EFH81594.1"/>
    </source>
</evidence>
<comment type="caution">
    <text evidence="1">The sequence shown here is derived from an EMBL/GenBank/DDBJ whole genome shotgun (WGS) entry which is preliminary data.</text>
</comment>
<protein>
    <submittedName>
        <fullName evidence="1">Uncharacterized protein</fullName>
    </submittedName>
</protein>
<reference evidence="1 2" key="1">
    <citation type="journal article" date="2011" name="Stand. Genomic Sci.">
        <title>Non-contiguous finished genome sequence and contextual data of the filamentous soil bacterium Ktedonobacter racemifer type strain (SOSP1-21).</title>
        <authorList>
            <person name="Chang Y.J."/>
            <person name="Land M."/>
            <person name="Hauser L."/>
            <person name="Chertkov O."/>
            <person name="Del Rio T.G."/>
            <person name="Nolan M."/>
            <person name="Copeland A."/>
            <person name="Tice H."/>
            <person name="Cheng J.F."/>
            <person name="Lucas S."/>
            <person name="Han C."/>
            <person name="Goodwin L."/>
            <person name="Pitluck S."/>
            <person name="Ivanova N."/>
            <person name="Ovchinikova G."/>
            <person name="Pati A."/>
            <person name="Chen A."/>
            <person name="Palaniappan K."/>
            <person name="Mavromatis K."/>
            <person name="Liolios K."/>
            <person name="Brettin T."/>
            <person name="Fiebig A."/>
            <person name="Rohde M."/>
            <person name="Abt B."/>
            <person name="Goker M."/>
            <person name="Detter J.C."/>
            <person name="Woyke T."/>
            <person name="Bristow J."/>
            <person name="Eisen J.A."/>
            <person name="Markowitz V."/>
            <person name="Hugenholtz P."/>
            <person name="Kyrpides N.C."/>
            <person name="Klenk H.P."/>
            <person name="Lapidus A."/>
        </authorList>
    </citation>
    <scope>NUCLEOTIDE SEQUENCE [LARGE SCALE GENOMIC DNA]</scope>
    <source>
        <strain evidence="2">DSM 44963</strain>
    </source>
</reference>